<dbReference type="SUPFAM" id="SSF46894">
    <property type="entry name" value="C-terminal effector domain of the bipartite response regulators"/>
    <property type="match status" value="1"/>
</dbReference>
<evidence type="ECO:0000259" key="1">
    <source>
        <dbReference type="PROSITE" id="PS50043"/>
    </source>
</evidence>
<accession>A0A3N0CFK7</accession>
<evidence type="ECO:0000313" key="2">
    <source>
        <dbReference type="EMBL" id="RNL62011.1"/>
    </source>
</evidence>
<dbReference type="GO" id="GO:0006355">
    <property type="term" value="P:regulation of DNA-templated transcription"/>
    <property type="evidence" value="ECO:0007669"/>
    <property type="project" value="InterPro"/>
</dbReference>
<dbReference type="PROSITE" id="PS50043">
    <property type="entry name" value="HTH_LUXR_2"/>
    <property type="match status" value="1"/>
</dbReference>
<dbReference type="SMART" id="SM00421">
    <property type="entry name" value="HTH_LUXR"/>
    <property type="match status" value="1"/>
</dbReference>
<keyword evidence="3" id="KW-1185">Reference proteome</keyword>
<dbReference type="EMBL" id="RJSE01000007">
    <property type="protein sequence ID" value="RNL62011.1"/>
    <property type="molecule type" value="Genomic_DNA"/>
</dbReference>
<name>A0A3N0CFK7_9ACTN</name>
<dbReference type="Gene3D" id="1.10.10.10">
    <property type="entry name" value="Winged helix-like DNA-binding domain superfamily/Winged helix DNA-binding domain"/>
    <property type="match status" value="1"/>
</dbReference>
<evidence type="ECO:0000313" key="3">
    <source>
        <dbReference type="Proteomes" id="UP000267128"/>
    </source>
</evidence>
<dbReference type="InterPro" id="IPR036388">
    <property type="entry name" value="WH-like_DNA-bd_sf"/>
</dbReference>
<dbReference type="AlphaFoldDB" id="A0A3N0CFK7"/>
<gene>
    <name evidence="2" type="ORF">EFK50_09290</name>
</gene>
<dbReference type="InterPro" id="IPR016032">
    <property type="entry name" value="Sig_transdc_resp-reg_C-effctor"/>
</dbReference>
<reference evidence="2 3" key="1">
    <citation type="submission" date="2018-11" db="EMBL/GenBank/DDBJ databases">
        <authorList>
            <person name="Li F."/>
        </authorList>
    </citation>
    <scope>NUCLEOTIDE SEQUENCE [LARGE SCALE GENOMIC DNA]</scope>
    <source>
        <strain evidence="2 3">Gsoil 097</strain>
    </source>
</reference>
<comment type="caution">
    <text evidence="2">The sequence shown here is derived from an EMBL/GenBank/DDBJ whole genome shotgun (WGS) entry which is preliminary data.</text>
</comment>
<dbReference type="CDD" id="cd06170">
    <property type="entry name" value="LuxR_C_like"/>
    <property type="match status" value="1"/>
</dbReference>
<sequence length="526" mass="57015">MAADPNPDPELVAAGESLLAARARGDLDALAETIDRWGVDLAHSPFATALYDVAAELPLDLSAARPGLAFRFEDIGRLPIGTTPLGLPPTHKEARAEFASNGDLRLRQALLPLTTRRRLGRFDEAMAIVRAATPLAEASVYPWYGDRSQILPYWYLQAGITAQVAGDLGVARRFFLNAWTHRDRDPYGFVARGTAGKLAQHDALAGDLASSATWLERALDQGRRADLWVDHFVESNLTTTSTIHAIDALDPQVDTHLHATLHPSQRSEQWVIFLWVFVQHALTYGDTASALGYLEDAVQARPPELIRAGLAAGVVPLVRAEIHLAMGQAHRALADIEDAPDVAGMTRTLRARTLLLADQAPAALLEVEALGSVAGTSRRARTESLLVATAAHLAVGDREAAVESARRAVVQVQEGHAPRLLATVPRTALDELAPDVPGLGPLLALVDERGVRDIYPADVQLISVTERERELLHDLGSDRTLAEIADDNYVSVNTVRTHLASLRRKLDARSRGEVLARARQLGLLDQ</sequence>
<feature type="domain" description="HTH luxR-type" evidence="1">
    <location>
        <begin position="457"/>
        <end position="522"/>
    </location>
</feature>
<dbReference type="Pfam" id="PF00196">
    <property type="entry name" value="GerE"/>
    <property type="match status" value="1"/>
</dbReference>
<keyword evidence="2" id="KW-0238">DNA-binding</keyword>
<protein>
    <submittedName>
        <fullName evidence="2">DNA-binding response regulator</fullName>
    </submittedName>
</protein>
<dbReference type="InterPro" id="IPR000792">
    <property type="entry name" value="Tscrpt_reg_LuxR_C"/>
</dbReference>
<dbReference type="Proteomes" id="UP000267128">
    <property type="component" value="Unassembled WGS sequence"/>
</dbReference>
<organism evidence="2 3">
    <name type="scientific">Nocardioides marmoriginsengisoli</name>
    <dbReference type="NCBI Taxonomy" id="661483"/>
    <lineage>
        <taxon>Bacteria</taxon>
        <taxon>Bacillati</taxon>
        <taxon>Actinomycetota</taxon>
        <taxon>Actinomycetes</taxon>
        <taxon>Propionibacteriales</taxon>
        <taxon>Nocardioidaceae</taxon>
        <taxon>Nocardioides</taxon>
    </lineage>
</organism>
<dbReference type="OrthoDB" id="134985at2"/>
<dbReference type="GO" id="GO:0003677">
    <property type="term" value="F:DNA binding"/>
    <property type="evidence" value="ECO:0007669"/>
    <property type="project" value="UniProtKB-KW"/>
</dbReference>
<proteinExistence type="predicted"/>